<evidence type="ECO:0000313" key="4">
    <source>
        <dbReference type="Proteomes" id="UP000076532"/>
    </source>
</evidence>
<dbReference type="PANTHER" id="PTHR43709:SF2">
    <property type="entry name" value="DUF453 DOMAIN PROTEIN (AFU_ORTHOLOGUE AFUA_6G00360)"/>
    <property type="match status" value="1"/>
</dbReference>
<name>A0A166JC03_9AGAM</name>
<keyword evidence="2" id="KW-0413">Isomerase</keyword>
<evidence type="ECO:0000313" key="3">
    <source>
        <dbReference type="EMBL" id="KZP20706.1"/>
    </source>
</evidence>
<protein>
    <submittedName>
        <fullName evidence="3">Uncharacterized protein</fullName>
    </submittedName>
</protein>
<evidence type="ECO:0000256" key="2">
    <source>
        <dbReference type="ARBA" id="ARBA00023235"/>
    </source>
</evidence>
<dbReference type="GO" id="GO:0016853">
    <property type="term" value="F:isomerase activity"/>
    <property type="evidence" value="ECO:0007669"/>
    <property type="project" value="UniProtKB-KW"/>
</dbReference>
<dbReference type="Proteomes" id="UP000076532">
    <property type="component" value="Unassembled WGS sequence"/>
</dbReference>
<comment type="similarity">
    <text evidence="1">Belongs to the PrpF family.</text>
</comment>
<dbReference type="EMBL" id="KV417553">
    <property type="protein sequence ID" value="KZP20706.1"/>
    <property type="molecule type" value="Genomic_DNA"/>
</dbReference>
<dbReference type="Pfam" id="PF04303">
    <property type="entry name" value="PrpF"/>
    <property type="match status" value="1"/>
</dbReference>
<proteinExistence type="inferred from homology"/>
<dbReference type="SUPFAM" id="SSF54506">
    <property type="entry name" value="Diaminopimelate epimerase-like"/>
    <property type="match status" value="1"/>
</dbReference>
<dbReference type="AlphaFoldDB" id="A0A166JC03"/>
<dbReference type="OrthoDB" id="10267539at2759"/>
<evidence type="ECO:0000256" key="1">
    <source>
        <dbReference type="ARBA" id="ARBA00007673"/>
    </source>
</evidence>
<gene>
    <name evidence="3" type="ORF">FIBSPDRAFT_861437</name>
</gene>
<organism evidence="3 4">
    <name type="scientific">Athelia psychrophila</name>
    <dbReference type="NCBI Taxonomy" id="1759441"/>
    <lineage>
        <taxon>Eukaryota</taxon>
        <taxon>Fungi</taxon>
        <taxon>Dikarya</taxon>
        <taxon>Basidiomycota</taxon>
        <taxon>Agaricomycotina</taxon>
        <taxon>Agaricomycetes</taxon>
        <taxon>Agaricomycetidae</taxon>
        <taxon>Atheliales</taxon>
        <taxon>Atheliaceae</taxon>
        <taxon>Athelia</taxon>
    </lineage>
</organism>
<accession>A0A166JC03</accession>
<dbReference type="Gene3D" id="3.10.310.10">
    <property type="entry name" value="Diaminopimelate Epimerase, Chain A, domain 1"/>
    <property type="match status" value="1"/>
</dbReference>
<keyword evidence="4" id="KW-1185">Reference proteome</keyword>
<sequence length="105" mass="11123">MRLNRMGGVSSLSKICVVGPPFDSPQCSVDAEYTVVQVGTRDSTIDYSGDCGNLSSMIGVFALDEGICTNPIISQGSDATVRMFNTNTNKQISMTFLASMKAGTL</sequence>
<reference evidence="3 4" key="1">
    <citation type="journal article" date="2016" name="Mol. Biol. Evol.">
        <title>Comparative Genomics of Early-Diverging Mushroom-Forming Fungi Provides Insights into the Origins of Lignocellulose Decay Capabilities.</title>
        <authorList>
            <person name="Nagy L.G."/>
            <person name="Riley R."/>
            <person name="Tritt A."/>
            <person name="Adam C."/>
            <person name="Daum C."/>
            <person name="Floudas D."/>
            <person name="Sun H."/>
            <person name="Yadav J.S."/>
            <person name="Pangilinan J."/>
            <person name="Larsson K.H."/>
            <person name="Matsuura K."/>
            <person name="Barry K."/>
            <person name="Labutti K."/>
            <person name="Kuo R."/>
            <person name="Ohm R.A."/>
            <person name="Bhattacharya S.S."/>
            <person name="Shirouzu T."/>
            <person name="Yoshinaga Y."/>
            <person name="Martin F.M."/>
            <person name="Grigoriev I.V."/>
            <person name="Hibbett D.S."/>
        </authorList>
    </citation>
    <scope>NUCLEOTIDE SEQUENCE [LARGE SCALE GENOMIC DNA]</scope>
    <source>
        <strain evidence="3 4">CBS 109695</strain>
    </source>
</reference>
<dbReference type="PANTHER" id="PTHR43709">
    <property type="entry name" value="ACONITATE ISOMERASE-RELATED"/>
    <property type="match status" value="1"/>
</dbReference>
<dbReference type="STRING" id="436010.A0A166JC03"/>
<dbReference type="InterPro" id="IPR007400">
    <property type="entry name" value="PrpF-like"/>
</dbReference>